<evidence type="ECO:0000313" key="2">
    <source>
        <dbReference type="Proteomes" id="UP000000458"/>
    </source>
</evidence>
<evidence type="ECO:0000313" key="1">
    <source>
        <dbReference type="EMBL" id="AFC21227.1"/>
    </source>
</evidence>
<name>K4F6K3_9CAUD</name>
<protein>
    <submittedName>
        <fullName evidence="1">Uncharacterized protein</fullName>
    </submittedName>
</protein>
<organism evidence="1 2">
    <name type="scientific">Cronobacter phage vB_CsaM_GAP31</name>
    <dbReference type="NCBI Taxonomy" id="1141135"/>
    <lineage>
        <taxon>Viruses</taxon>
        <taxon>Duplodnaviria</taxon>
        <taxon>Heunggongvirae</taxon>
        <taxon>Uroviricota</taxon>
        <taxon>Caudoviricetes</taxon>
        <taxon>Vequintavirinae</taxon>
        <taxon>Seunavirus</taxon>
        <taxon>Seunavirus GAP31</taxon>
    </lineage>
</organism>
<dbReference type="KEGG" id="vg:13993660"/>
<dbReference type="OrthoDB" id="32282at10239"/>
<proteinExistence type="predicted"/>
<sequence length="98" mass="11044">MKISANKQLIGTVKNYVRNPYEFGGYPKILIMRDGGCLCSKCARENFPRLLEELRDECDPAWMPAGVDVYWEGADLPCDHCNTPIPSAYGDPEDDTEE</sequence>
<dbReference type="RefSeq" id="YP_006986882.1">
    <property type="nucleotide sequence ID" value="NC_019400.1"/>
</dbReference>
<gene>
    <name evidence="1" type="ORF">GAP31_046</name>
</gene>
<dbReference type="Proteomes" id="UP000000458">
    <property type="component" value="Segment"/>
</dbReference>
<accession>K4F6K3</accession>
<keyword evidence="2" id="KW-1185">Reference proteome</keyword>
<reference evidence="1 2" key="1">
    <citation type="journal article" date="2012" name="J. Virol.">
        <title>Genome Sequence of Cronobacter sakazakii Myovirus vB_CsaM_GAP31.</title>
        <authorList>
            <person name="Abbasifar R."/>
            <person name="Kropinski A.M."/>
            <person name="Sabour P.M."/>
            <person name="Ackermann H.W."/>
            <person name="Alanis Villa A."/>
            <person name="Abbasifar A."/>
            <person name="Griffiths M.W."/>
        </authorList>
    </citation>
    <scope>NUCLEOTIDE SEQUENCE [LARGE SCALE GENOMIC DNA]</scope>
</reference>
<dbReference type="EMBL" id="JN882284">
    <property type="protein sequence ID" value="AFC21227.1"/>
    <property type="molecule type" value="Genomic_DNA"/>
</dbReference>
<dbReference type="GeneID" id="13993660"/>